<dbReference type="EMBL" id="KZ613475">
    <property type="protein sequence ID" value="PMD23392.1"/>
    <property type="molecule type" value="Genomic_DNA"/>
</dbReference>
<reference evidence="2 3" key="1">
    <citation type="submission" date="2016-05" db="EMBL/GenBank/DDBJ databases">
        <title>A degradative enzymes factory behind the ericoid mycorrhizal symbiosis.</title>
        <authorList>
            <consortium name="DOE Joint Genome Institute"/>
            <person name="Martino E."/>
            <person name="Morin E."/>
            <person name="Grelet G."/>
            <person name="Kuo A."/>
            <person name="Kohler A."/>
            <person name="Daghino S."/>
            <person name="Barry K."/>
            <person name="Choi C."/>
            <person name="Cichocki N."/>
            <person name="Clum A."/>
            <person name="Copeland A."/>
            <person name="Hainaut M."/>
            <person name="Haridas S."/>
            <person name="Labutti K."/>
            <person name="Lindquist E."/>
            <person name="Lipzen A."/>
            <person name="Khouja H.-R."/>
            <person name="Murat C."/>
            <person name="Ohm R."/>
            <person name="Olson A."/>
            <person name="Spatafora J."/>
            <person name="Veneault-Fourrey C."/>
            <person name="Henrissat B."/>
            <person name="Grigoriev I."/>
            <person name="Martin F."/>
            <person name="Perotto S."/>
        </authorList>
    </citation>
    <scope>NUCLEOTIDE SEQUENCE [LARGE SCALE GENOMIC DNA]</scope>
    <source>
        <strain evidence="2 3">UAMH 7357</strain>
    </source>
</reference>
<dbReference type="OrthoDB" id="10526277at2759"/>
<dbReference type="Proteomes" id="UP000235672">
    <property type="component" value="Unassembled WGS sequence"/>
</dbReference>
<evidence type="ECO:0000313" key="2">
    <source>
        <dbReference type="EMBL" id="PMD23392.1"/>
    </source>
</evidence>
<dbReference type="AlphaFoldDB" id="A0A2J6QAT4"/>
<sequence length="152" mass="16546">MEDIAAAAVGAVTEAVLADPRLVAKMVDIRASAAGAMDAVEAHLDQVKDEVIEEAFAAAKSQVANYVKEEVQKMVREDVMVSFSAKDIDELREEMKDELKSEIRKGLRAELKEELLAELREDIDLPDRPASFSSGGGSNGKKAGPKPKHTYF</sequence>
<feature type="region of interest" description="Disordered" evidence="1">
    <location>
        <begin position="126"/>
        <end position="152"/>
    </location>
</feature>
<accession>A0A2J6QAT4</accession>
<proteinExistence type="predicted"/>
<organism evidence="2 3">
    <name type="scientific">Hyaloscypha hepaticicola</name>
    <dbReference type="NCBI Taxonomy" id="2082293"/>
    <lineage>
        <taxon>Eukaryota</taxon>
        <taxon>Fungi</taxon>
        <taxon>Dikarya</taxon>
        <taxon>Ascomycota</taxon>
        <taxon>Pezizomycotina</taxon>
        <taxon>Leotiomycetes</taxon>
        <taxon>Helotiales</taxon>
        <taxon>Hyaloscyphaceae</taxon>
        <taxon>Hyaloscypha</taxon>
    </lineage>
</organism>
<name>A0A2J6QAT4_9HELO</name>
<keyword evidence="3" id="KW-1185">Reference proteome</keyword>
<protein>
    <submittedName>
        <fullName evidence="2">Uncharacterized protein</fullName>
    </submittedName>
</protein>
<evidence type="ECO:0000256" key="1">
    <source>
        <dbReference type="SAM" id="MobiDB-lite"/>
    </source>
</evidence>
<evidence type="ECO:0000313" key="3">
    <source>
        <dbReference type="Proteomes" id="UP000235672"/>
    </source>
</evidence>
<feature type="compositionally biased region" description="Basic residues" evidence="1">
    <location>
        <begin position="143"/>
        <end position="152"/>
    </location>
</feature>
<gene>
    <name evidence="2" type="ORF">NA56DRAFT_701678</name>
</gene>